<evidence type="ECO:0000313" key="2">
    <source>
        <dbReference type="EMBL" id="MTH47707.1"/>
    </source>
</evidence>
<dbReference type="RefSeq" id="WP_155109237.1">
    <property type="nucleotide sequence ID" value="NZ_WMJZ01000022.1"/>
</dbReference>
<gene>
    <name evidence="2" type="ORF">GJV78_15855</name>
</gene>
<dbReference type="OrthoDB" id="6630718at2"/>
<sequence length="158" mass="18251">MNKSCVFLVCLLISVMLRYSIASEQNATEIIVCSLPGRISKEVLFFINNKNKEIVYQFKREGKVELRVLFNENNKLKRLTDSKMGVTYYGFSRGAYSYVINVITGAEEDEYSMVFDVKKNNKIIQSNDCLPGSFINNDIPNYYMTDIVYPENDNFVFP</sequence>
<dbReference type="AlphaFoldDB" id="A0A6L6IP80"/>
<proteinExistence type="predicted"/>
<dbReference type="EMBL" id="WMJZ01000022">
    <property type="protein sequence ID" value="MTH47707.1"/>
    <property type="molecule type" value="Genomic_DNA"/>
</dbReference>
<reference evidence="2 3" key="1">
    <citation type="submission" date="2019-11" db="EMBL/GenBank/DDBJ databases">
        <title>Escherichia alba sp. nov. isolated from the gut of plastic-eating superworms Zophobas atratus.</title>
        <authorList>
            <person name="Yang Y."/>
        </authorList>
    </citation>
    <scope>NUCLEOTIDE SEQUENCE [LARGE SCALE GENOMIC DNA]</scope>
    <source>
        <strain evidence="3">BIT-B35</strain>
    </source>
</reference>
<accession>A0A6L6IP80</accession>
<evidence type="ECO:0000313" key="3">
    <source>
        <dbReference type="Proteomes" id="UP000477739"/>
    </source>
</evidence>
<comment type="caution">
    <text evidence="2">The sequence shown here is derived from an EMBL/GenBank/DDBJ whole genome shotgun (WGS) entry which is preliminary data.</text>
</comment>
<dbReference type="Proteomes" id="UP000477739">
    <property type="component" value="Unassembled WGS sequence"/>
</dbReference>
<keyword evidence="3" id="KW-1185">Reference proteome</keyword>
<protein>
    <submittedName>
        <fullName evidence="2">Uncharacterized protein</fullName>
    </submittedName>
</protein>
<keyword evidence="1" id="KW-0732">Signal</keyword>
<evidence type="ECO:0000256" key="1">
    <source>
        <dbReference type="SAM" id="SignalP"/>
    </source>
</evidence>
<name>A0A6L6IP80_9ENTR</name>
<feature type="chain" id="PRO_5026902870" evidence="1">
    <location>
        <begin position="23"/>
        <end position="158"/>
    </location>
</feature>
<organism evidence="2 3">
    <name type="scientific">Intestinirhabdus alba</name>
    <dbReference type="NCBI Taxonomy" id="2899544"/>
    <lineage>
        <taxon>Bacteria</taxon>
        <taxon>Pseudomonadati</taxon>
        <taxon>Pseudomonadota</taxon>
        <taxon>Gammaproteobacteria</taxon>
        <taxon>Enterobacterales</taxon>
        <taxon>Enterobacteriaceae</taxon>
        <taxon>Intestinirhabdus</taxon>
    </lineage>
</organism>
<feature type="signal peptide" evidence="1">
    <location>
        <begin position="1"/>
        <end position="22"/>
    </location>
</feature>